<accession>A0AAP9AJX7</accession>
<dbReference type="EMBL" id="CP035382">
    <property type="protein sequence ID" value="QDK19090.1"/>
    <property type="molecule type" value="Genomic_DNA"/>
</dbReference>
<protein>
    <submittedName>
        <fullName evidence="2">Uncharacterized protein</fullName>
    </submittedName>
</protein>
<gene>
    <name evidence="2" type="ORF">ES815_12560</name>
</gene>
<dbReference type="AlphaFoldDB" id="A0AAP9AJX7"/>
<organism evidence="2 3">
    <name type="scientific">Leclercia adecarboxylata</name>
    <dbReference type="NCBI Taxonomy" id="83655"/>
    <lineage>
        <taxon>Bacteria</taxon>
        <taxon>Pseudomonadati</taxon>
        <taxon>Pseudomonadota</taxon>
        <taxon>Gammaproteobacteria</taxon>
        <taxon>Enterobacterales</taxon>
        <taxon>Enterobacteriaceae</taxon>
        <taxon>Leclercia</taxon>
    </lineage>
</organism>
<dbReference type="Proteomes" id="UP000317812">
    <property type="component" value="Chromosome"/>
</dbReference>
<name>A0AAP9AJX7_9ENTR</name>
<proteinExistence type="predicted"/>
<feature type="compositionally biased region" description="Acidic residues" evidence="1">
    <location>
        <begin position="134"/>
        <end position="152"/>
    </location>
</feature>
<evidence type="ECO:0000313" key="3">
    <source>
        <dbReference type="Proteomes" id="UP000317812"/>
    </source>
</evidence>
<sequence length="219" mass="24335">MTLLKLQTSKGALPTIEIDMDMLDKSGISLNDFVGPVLSALARCSPHPRCTIYQYMTASVNFMRHCWSVFLIVDGKEEILNAFGDAVRYKKESESRFSDEIPSSYGTPLYHLQDGVAWVMENGDWKLLEAEDDLTEPEGEDDFEEEAPEDVDTVNATPPGKKGRLRAARGDARVGSIRNTIESLFGLPEGSVALVGPDGRALRADAFIRTLRTRWGYDD</sequence>
<reference evidence="2 3" key="1">
    <citation type="submission" date="2019-01" db="EMBL/GenBank/DDBJ databases">
        <title>Florfenicol resistance in Enterobacteriaceae and whole-genome sequence analysis of florfenicol-resistant Leclercia adecarboxylata strain R25.</title>
        <authorList>
            <person name="Bao Q."/>
            <person name="Ying Y."/>
        </authorList>
    </citation>
    <scope>NUCLEOTIDE SEQUENCE [LARGE SCALE GENOMIC DNA]</scope>
    <source>
        <strain evidence="2 3">R25</strain>
    </source>
</reference>
<dbReference type="RefSeq" id="WP_142488069.1">
    <property type="nucleotide sequence ID" value="NZ_CP035382.1"/>
</dbReference>
<evidence type="ECO:0000256" key="1">
    <source>
        <dbReference type="SAM" id="MobiDB-lite"/>
    </source>
</evidence>
<feature type="region of interest" description="Disordered" evidence="1">
    <location>
        <begin position="134"/>
        <end position="169"/>
    </location>
</feature>
<evidence type="ECO:0000313" key="2">
    <source>
        <dbReference type="EMBL" id="QDK19090.1"/>
    </source>
</evidence>